<organism evidence="1 2">
    <name type="scientific">Anaerotignum faecicola</name>
    <dbReference type="NCBI Taxonomy" id="2358141"/>
    <lineage>
        <taxon>Bacteria</taxon>
        <taxon>Bacillati</taxon>
        <taxon>Bacillota</taxon>
        <taxon>Clostridia</taxon>
        <taxon>Lachnospirales</taxon>
        <taxon>Anaerotignaceae</taxon>
        <taxon>Anaerotignum</taxon>
    </lineage>
</organism>
<evidence type="ECO:0000313" key="1">
    <source>
        <dbReference type="EMBL" id="GCB29419.1"/>
    </source>
</evidence>
<dbReference type="AlphaFoldDB" id="A0A401LD02"/>
<name>A0A401LD02_9FIRM</name>
<evidence type="ECO:0000313" key="2">
    <source>
        <dbReference type="Proteomes" id="UP000287361"/>
    </source>
</evidence>
<dbReference type="EMBL" id="BHVZ01000001">
    <property type="protein sequence ID" value="GCB29419.1"/>
    <property type="molecule type" value="Genomic_DNA"/>
</dbReference>
<reference evidence="1 2" key="1">
    <citation type="submission" date="2018-10" db="EMBL/GenBank/DDBJ databases">
        <title>Draft Genome Sequence of Anaerotignum sp. KCTC 15736.</title>
        <authorList>
            <person name="Choi S.H."/>
            <person name="Kim J.S."/>
            <person name="Kang S.W."/>
            <person name="Lee J.S."/>
            <person name="Park S.H."/>
        </authorList>
    </citation>
    <scope>NUCLEOTIDE SEQUENCE [LARGE SCALE GENOMIC DNA]</scope>
    <source>
        <strain evidence="1 2">KCTC 15736</strain>
    </source>
</reference>
<dbReference type="Proteomes" id="UP000287361">
    <property type="component" value="Unassembled WGS sequence"/>
</dbReference>
<comment type="caution">
    <text evidence="1">The sequence shown here is derived from an EMBL/GenBank/DDBJ whole genome shotgun (WGS) entry which is preliminary data.</text>
</comment>
<keyword evidence="2" id="KW-1185">Reference proteome</keyword>
<sequence length="79" mass="9423">MEELHYNLRKLEQMCYRYDSICALVCLLKDALWQNEEVLNKQYTEGSAYISDQMIIFQTEFQELLEDLFAAYKGLKNSK</sequence>
<proteinExistence type="predicted"/>
<accession>A0A401LD02</accession>
<gene>
    <name evidence="1" type="ORF">KGMB03357_10800</name>
</gene>
<protein>
    <submittedName>
        <fullName evidence="1">Uncharacterized protein</fullName>
    </submittedName>
</protein>